<reference evidence="2 3" key="1">
    <citation type="submission" date="2019-02" db="EMBL/GenBank/DDBJ databases">
        <title>Genome sequencing of the rare red list fungi Bondarzewia mesenterica.</title>
        <authorList>
            <person name="Buettner E."/>
            <person name="Kellner H."/>
        </authorList>
    </citation>
    <scope>NUCLEOTIDE SEQUENCE [LARGE SCALE GENOMIC DNA]</scope>
    <source>
        <strain evidence="2 3">DSM 108281</strain>
    </source>
</reference>
<keyword evidence="3" id="KW-1185">Reference proteome</keyword>
<dbReference type="InterPro" id="IPR035810">
    <property type="entry name" value="PEBP_euk"/>
</dbReference>
<dbReference type="PANTHER" id="PTHR11362">
    <property type="entry name" value="PHOSPHATIDYLETHANOLAMINE-BINDING PROTEIN"/>
    <property type="match status" value="1"/>
</dbReference>
<dbReference type="PANTHER" id="PTHR11362:SF82">
    <property type="entry name" value="PHOSPHATIDYLETHANOLAMINE-BINDING PROTEIN 4"/>
    <property type="match status" value="1"/>
</dbReference>
<dbReference type="AlphaFoldDB" id="A0A4S4LHT9"/>
<protein>
    <recommendedName>
        <fullName evidence="4">PEBP-like protein</fullName>
    </recommendedName>
</protein>
<dbReference type="Proteomes" id="UP000310158">
    <property type="component" value="Unassembled WGS sequence"/>
</dbReference>
<dbReference type="Gene3D" id="3.90.280.10">
    <property type="entry name" value="PEBP-like"/>
    <property type="match status" value="1"/>
</dbReference>
<dbReference type="InterPro" id="IPR036610">
    <property type="entry name" value="PEBP-like_sf"/>
</dbReference>
<feature type="region of interest" description="Disordered" evidence="1">
    <location>
        <begin position="21"/>
        <end position="56"/>
    </location>
</feature>
<dbReference type="CDD" id="cd00866">
    <property type="entry name" value="PEBP_euk"/>
    <property type="match status" value="1"/>
</dbReference>
<dbReference type="SUPFAM" id="SSF49777">
    <property type="entry name" value="PEBP-like"/>
    <property type="match status" value="1"/>
</dbReference>
<dbReference type="Pfam" id="PF01161">
    <property type="entry name" value="PBP"/>
    <property type="match status" value="1"/>
</dbReference>
<dbReference type="OrthoDB" id="2153661at2759"/>
<gene>
    <name evidence="2" type="ORF">EW146_g8082</name>
</gene>
<accession>A0A4S4LHT9</accession>
<evidence type="ECO:0008006" key="4">
    <source>
        <dbReference type="Google" id="ProtNLM"/>
    </source>
</evidence>
<name>A0A4S4LHT9_9AGAM</name>
<sequence>MLTVRRLLAVHRPLVRANATLPSNASKPAPPPLAAPSSSDSATTTATGAAANVKTRGRKIKYTRQRPSITLERPRGWCRPLPLGVLPAYDEALRYLAQDSRNVQREARVLKEKLESGKIEGEEAEKERERLNVLEVMSEVNLPEVRWKAANGMADLSKPVYRHLVEKRWREEGALDLLMERIHQMNVVPDVIPELRPGLDLRITFPEPPPRSVYLRTRVKRRHIPIEPGVFLLNEQTRKPPSLYTTVFHTDERLYTMLMVDADVPDVETESFTTYLHWLQPNITLSTNTSLPLPLTATHTPYIPPHPARGSPYHRYILLLLPQSSPTERIRVSQIERRGFDLRTFVQEHGLKLEGGGAHMWRAVWDEESGRIWEEVLKLPQPRYGYLPKPDPYAEVKSKGKYLS</sequence>
<evidence type="ECO:0000313" key="2">
    <source>
        <dbReference type="EMBL" id="THH11337.1"/>
    </source>
</evidence>
<comment type="caution">
    <text evidence="2">The sequence shown here is derived from an EMBL/GenBank/DDBJ whole genome shotgun (WGS) entry which is preliminary data.</text>
</comment>
<evidence type="ECO:0000256" key="1">
    <source>
        <dbReference type="SAM" id="MobiDB-lite"/>
    </source>
</evidence>
<organism evidence="2 3">
    <name type="scientific">Bondarzewia mesenterica</name>
    <dbReference type="NCBI Taxonomy" id="1095465"/>
    <lineage>
        <taxon>Eukaryota</taxon>
        <taxon>Fungi</taxon>
        <taxon>Dikarya</taxon>
        <taxon>Basidiomycota</taxon>
        <taxon>Agaricomycotina</taxon>
        <taxon>Agaricomycetes</taxon>
        <taxon>Russulales</taxon>
        <taxon>Bondarzewiaceae</taxon>
        <taxon>Bondarzewia</taxon>
    </lineage>
</organism>
<evidence type="ECO:0000313" key="3">
    <source>
        <dbReference type="Proteomes" id="UP000310158"/>
    </source>
</evidence>
<dbReference type="InterPro" id="IPR008914">
    <property type="entry name" value="PEBP"/>
</dbReference>
<proteinExistence type="predicted"/>
<dbReference type="EMBL" id="SGPL01000520">
    <property type="protein sequence ID" value="THH11337.1"/>
    <property type="molecule type" value="Genomic_DNA"/>
</dbReference>
<feature type="compositionally biased region" description="Low complexity" evidence="1">
    <location>
        <begin position="35"/>
        <end position="51"/>
    </location>
</feature>
<dbReference type="Gene3D" id="1.20.58.1180">
    <property type="match status" value="1"/>
</dbReference>